<dbReference type="InterPro" id="IPR041437">
    <property type="entry name" value="GH115_C"/>
</dbReference>
<dbReference type="OrthoDB" id="4849794at2759"/>
<keyword evidence="3" id="KW-0732">Signal</keyword>
<evidence type="ECO:0000313" key="5">
    <source>
        <dbReference type="EMBL" id="RFU33786.1"/>
    </source>
</evidence>
<dbReference type="InterPro" id="IPR029018">
    <property type="entry name" value="Hex-like_dom2"/>
</dbReference>
<keyword evidence="6" id="KW-1185">Reference proteome</keyword>
<feature type="region of interest" description="Disordered" evidence="2">
    <location>
        <begin position="90"/>
        <end position="112"/>
    </location>
</feature>
<dbReference type="InterPro" id="IPR031924">
    <property type="entry name" value="GH115"/>
</dbReference>
<evidence type="ECO:0000259" key="4">
    <source>
        <dbReference type="Pfam" id="PF17829"/>
    </source>
</evidence>
<dbReference type="OMA" id="GPRNYKW"/>
<feature type="compositionally biased region" description="Polar residues" evidence="2">
    <location>
        <begin position="103"/>
        <end position="112"/>
    </location>
</feature>
<feature type="domain" description="Gylcosyl hydrolase 115 C-terminal" evidence="4">
    <location>
        <begin position="878"/>
        <end position="1057"/>
    </location>
</feature>
<dbReference type="Gene3D" id="2.60.120.1620">
    <property type="match status" value="1"/>
</dbReference>
<feature type="non-terminal residue" evidence="5">
    <location>
        <position position="1"/>
    </location>
</feature>
<feature type="chain" id="PRO_5017619031" description="Gylcosyl hydrolase 115 C-terminal domain-containing protein" evidence="3">
    <location>
        <begin position="22"/>
        <end position="1086"/>
    </location>
</feature>
<dbReference type="STRING" id="5539.A0A3E2HK54"/>
<feature type="non-terminal residue" evidence="5">
    <location>
        <position position="1086"/>
    </location>
</feature>
<dbReference type="InterPro" id="IPR042301">
    <property type="entry name" value="GH115_sf"/>
</dbReference>
<evidence type="ECO:0000256" key="1">
    <source>
        <dbReference type="ARBA" id="ARBA00022801"/>
    </source>
</evidence>
<dbReference type="Gene3D" id="1.20.58.2150">
    <property type="match status" value="1"/>
</dbReference>
<reference evidence="5 6" key="1">
    <citation type="submission" date="2018-05" db="EMBL/GenBank/DDBJ databases">
        <title>Draft genome sequence of Scytalidium lignicola DSM 105466, a ubiquitous saprotrophic fungus.</title>
        <authorList>
            <person name="Buettner E."/>
            <person name="Gebauer A.M."/>
            <person name="Hofrichter M."/>
            <person name="Liers C."/>
            <person name="Kellner H."/>
        </authorList>
    </citation>
    <scope>NUCLEOTIDE SEQUENCE [LARGE SCALE GENOMIC DNA]</scope>
    <source>
        <strain evidence="5 6">DSM 105466</strain>
    </source>
</reference>
<accession>A0A3E2HK54</accession>
<dbReference type="Gene3D" id="3.20.20.520">
    <property type="entry name" value="Glycosyl hydrolase family 115"/>
    <property type="match status" value="1"/>
</dbReference>
<dbReference type="PANTHER" id="PTHR37842:SF2">
    <property type="entry name" value="GYLCOSYL HYDROLASE 115 C-TERMINAL DOMAIN-CONTAINING PROTEIN"/>
    <property type="match status" value="1"/>
</dbReference>
<dbReference type="Pfam" id="PF15979">
    <property type="entry name" value="Glyco_hydro_115"/>
    <property type="match status" value="1"/>
</dbReference>
<proteinExistence type="predicted"/>
<dbReference type="PANTHER" id="PTHR37842">
    <property type="match status" value="1"/>
</dbReference>
<dbReference type="AlphaFoldDB" id="A0A3E2HK54"/>
<name>A0A3E2HK54_SCYLI</name>
<dbReference type="Pfam" id="PF17829">
    <property type="entry name" value="GH115_C"/>
    <property type="match status" value="1"/>
</dbReference>
<dbReference type="Proteomes" id="UP000258309">
    <property type="component" value="Unassembled WGS sequence"/>
</dbReference>
<comment type="caution">
    <text evidence="5">The sequence shown here is derived from an EMBL/GenBank/DDBJ whole genome shotgun (WGS) entry which is preliminary data.</text>
</comment>
<organism evidence="5 6">
    <name type="scientific">Scytalidium lignicola</name>
    <name type="common">Hyphomycete</name>
    <dbReference type="NCBI Taxonomy" id="5539"/>
    <lineage>
        <taxon>Eukaryota</taxon>
        <taxon>Fungi</taxon>
        <taxon>Dikarya</taxon>
        <taxon>Ascomycota</taxon>
        <taxon>Pezizomycotina</taxon>
        <taxon>Leotiomycetes</taxon>
        <taxon>Leotiomycetes incertae sedis</taxon>
        <taxon>Scytalidium</taxon>
    </lineage>
</organism>
<keyword evidence="1" id="KW-0378">Hydrolase</keyword>
<feature type="signal peptide" evidence="3">
    <location>
        <begin position="1"/>
        <end position="21"/>
    </location>
</feature>
<dbReference type="GO" id="GO:0016787">
    <property type="term" value="F:hydrolase activity"/>
    <property type="evidence" value="ECO:0007669"/>
    <property type="project" value="UniProtKB-KW"/>
</dbReference>
<protein>
    <recommendedName>
        <fullName evidence="4">Gylcosyl hydrolase 115 C-terminal domain-containing protein</fullName>
    </recommendedName>
</protein>
<dbReference type="Gene3D" id="3.30.379.10">
    <property type="entry name" value="Chitobiase/beta-hexosaminidase domain 2-like"/>
    <property type="match status" value="1"/>
</dbReference>
<dbReference type="EMBL" id="NCSJ02000030">
    <property type="protein sequence ID" value="RFU33786.1"/>
    <property type="molecule type" value="Genomic_DNA"/>
</dbReference>
<evidence type="ECO:0000256" key="3">
    <source>
        <dbReference type="SAM" id="SignalP"/>
    </source>
</evidence>
<evidence type="ECO:0000313" key="6">
    <source>
        <dbReference type="Proteomes" id="UP000258309"/>
    </source>
</evidence>
<evidence type="ECO:0000256" key="2">
    <source>
        <dbReference type="SAM" id="MobiDB-lite"/>
    </source>
</evidence>
<sequence length="1086" mass="119471">MKFSTSSFVLLTSLLSSTVDALGQNATVTFTAGKNLLQLGADHTNTQIMVSANDWWGVIRAAEDLAIDFGRVTHKNLTLVNWNGTFTGRRTPATRGLPPSPGHNVTSTSGGKTTVIYTYQPPTSDITYKVGPPVNITGPTLIDNFDLKSPTTIIAGTIGNSDVIDTIIASGKLDVSAIQGKWESFISEVIESPVPGVSRAMVIAGSNLRGTIFGLYDVSEQIGVSPWYWWADVPAVHNQHVYALGTRKIQGPPSIKYRGLFINDEQPALTNWVNMNYAPGKYGPGFNHFFYANVFELLLRLRANYLWPAEWANMFGVDDYENQPLADAYGIVMGTSHTEPMMRASNEWGTFGAQYGGNGQWEYDTNNASLIPFFTYGAQRARPYAGNSLFTMAMRGSGDTAIQLTTAQAIQVVTNAVNEQTKILEQIFPETNITDIPQMWCLYKEVQGYFEGGMTVPDQITLLWSDDNWGNVRRLPLANETSRLGGAGVYYHMDYVGDPRDYKWINTIQLEKTVEQMQLSYQRQADRIWILNVGDLKPLEIPINHFMDMAYDTPSWGYDSVPKWLRLWATREFGADLAADIASIVGQYGMYAGRRKYELIDPTTYSVNNYNEVDAILQQWDALATDAQAIYDKLGHDAKPAFYEMVLQPVLGGQVVNQVYVYTARNWHYIQQKRNSANDMASAVLKYFKQDHTLTQKYHDLLDGKWNHILDQTHFGYDYWQQPMRNALPPLGYVQELETSVAGNIGVGVEASNATVSGDDNYHDLSSEVLSLPPMDPFGPKQRWIDIFARGTSGCGWSIQIPVDYITATPPSGYTGGNNGTDTRVYIAVDWSKAPAAPISTIITMNITSSCGAAWGNYGRPQVQLPLSVTSISSSFTGFVESDKHISIEAEHTTHQTTINGLGYIILPGHGRTLSGVMLSDPLADTQPAGKGPVLEYSIYTFTNTSKANVTLYLSPSLNQNGNLRPLRYAIAVDNETPQTIQFVPNASNGNLPDGWNGAVSDSVWGLSSGNTTTTTHDLTVTGAHTLKIWSVEPAVVFQKIVIDLGGVRSSYLGPPESFRAGVDKVGSYDGTNFAGIPLASLDSTS</sequence>
<gene>
    <name evidence="5" type="ORF">B7463_g2548</name>
</gene>